<evidence type="ECO:0000313" key="3">
    <source>
        <dbReference type="EMBL" id="KAA9134054.1"/>
    </source>
</evidence>
<dbReference type="GO" id="GO:0019284">
    <property type="term" value="P:L-methionine salvage from S-adenosylmethionine"/>
    <property type="evidence" value="ECO:0007669"/>
    <property type="project" value="TreeGrafter"/>
</dbReference>
<evidence type="ECO:0000259" key="2">
    <source>
        <dbReference type="PROSITE" id="PS50110"/>
    </source>
</evidence>
<dbReference type="InterPro" id="IPR011006">
    <property type="entry name" value="CheY-like_superfamily"/>
</dbReference>
<dbReference type="GO" id="GO:0000160">
    <property type="term" value="P:phosphorelay signal transduction system"/>
    <property type="evidence" value="ECO:0007669"/>
    <property type="project" value="InterPro"/>
</dbReference>
<proteinExistence type="predicted"/>
<evidence type="ECO:0000313" key="4">
    <source>
        <dbReference type="Proteomes" id="UP000325372"/>
    </source>
</evidence>
<dbReference type="Pfam" id="PF01048">
    <property type="entry name" value="PNP_UDP_1"/>
    <property type="match status" value="1"/>
</dbReference>
<keyword evidence="4" id="KW-1185">Reference proteome</keyword>
<dbReference type="GO" id="GO:0009116">
    <property type="term" value="P:nucleoside metabolic process"/>
    <property type="evidence" value="ECO:0007669"/>
    <property type="project" value="InterPro"/>
</dbReference>
<keyword evidence="1" id="KW-0597">Phosphoprotein</keyword>
<name>A0A5N0THW9_9GAMM</name>
<dbReference type="GO" id="GO:0005829">
    <property type="term" value="C:cytosol"/>
    <property type="evidence" value="ECO:0007669"/>
    <property type="project" value="TreeGrafter"/>
</dbReference>
<feature type="modified residue" description="4-aspartylphosphate" evidence="1">
    <location>
        <position position="55"/>
    </location>
</feature>
<dbReference type="Proteomes" id="UP000325372">
    <property type="component" value="Unassembled WGS sequence"/>
</dbReference>
<dbReference type="CDD" id="cd00156">
    <property type="entry name" value="REC"/>
    <property type="match status" value="1"/>
</dbReference>
<dbReference type="Gene3D" id="3.40.50.1580">
    <property type="entry name" value="Nucleoside phosphorylase domain"/>
    <property type="match status" value="1"/>
</dbReference>
<dbReference type="GO" id="GO:0008930">
    <property type="term" value="F:methylthioadenosine nucleosidase activity"/>
    <property type="evidence" value="ECO:0007669"/>
    <property type="project" value="TreeGrafter"/>
</dbReference>
<dbReference type="InterPro" id="IPR000845">
    <property type="entry name" value="Nucleoside_phosphorylase_d"/>
</dbReference>
<dbReference type="InterPro" id="IPR035994">
    <property type="entry name" value="Nucleoside_phosphorylase_sf"/>
</dbReference>
<dbReference type="SUPFAM" id="SSF52172">
    <property type="entry name" value="CheY-like"/>
    <property type="match status" value="1"/>
</dbReference>
<sequence>MTGLKVLIVDDNPVKAREISREILGIDLEASVDVANTVNEAKRKLVDWYDVLFLDLVLPLRDGEEPRSGSGIELLGEIEENDRFRLPPHVFAISEYGDQIEQHSEHFENRILGLLAYDETSNEWKKKLRNRLGYLLESRRRREASVSDGYDVDVAIICALRDPELKQVLALSDSWSDEVPFNDTTRYWRTELQPQENSISVVACHVGDMGSTPCAILCSKVVRLFRPKFLILTGICAGMKETGLGDVLVGDPVWNYLSGKLCQEEGLLKLYAAPKQLRLDPRVIPIIEKVEDSGVVKEAYDSWKQAKPQFSPKVHIGPIVSGSSVVADDSGNIQDMVLSQNRKTVGLEMEAYGAMYAASVAPAPPPIAIVVKSVCDFADGTKNDDYQDYAAYTSARFCAHLIPNLVSNLNP</sequence>
<dbReference type="PANTHER" id="PTHR46832:SF1">
    <property type="entry name" value="5'-METHYLTHIOADENOSINE_S-ADENOSYLHOMOCYSTEINE NUCLEOSIDASE"/>
    <property type="match status" value="1"/>
</dbReference>
<dbReference type="AlphaFoldDB" id="A0A5N0THW9"/>
<comment type="caution">
    <text evidence="3">The sequence shown here is derived from an EMBL/GenBank/DDBJ whole genome shotgun (WGS) entry which is preliminary data.</text>
</comment>
<dbReference type="RefSeq" id="WP_150862404.1">
    <property type="nucleotide sequence ID" value="NZ_VYXP01000001.1"/>
</dbReference>
<feature type="domain" description="Response regulatory" evidence="2">
    <location>
        <begin position="5"/>
        <end position="132"/>
    </location>
</feature>
<dbReference type="PROSITE" id="PS50110">
    <property type="entry name" value="RESPONSE_REGULATORY"/>
    <property type="match status" value="1"/>
</dbReference>
<dbReference type="EMBL" id="VYXP01000001">
    <property type="protein sequence ID" value="KAA9134054.1"/>
    <property type="molecule type" value="Genomic_DNA"/>
</dbReference>
<dbReference type="SUPFAM" id="SSF53167">
    <property type="entry name" value="Purine and uridine phosphorylases"/>
    <property type="match status" value="1"/>
</dbReference>
<dbReference type="InterPro" id="IPR001789">
    <property type="entry name" value="Sig_transdc_resp-reg_receiver"/>
</dbReference>
<dbReference type="Gene3D" id="3.40.50.2300">
    <property type="match status" value="1"/>
</dbReference>
<protein>
    <submittedName>
        <fullName evidence="3">Response regulator</fullName>
    </submittedName>
</protein>
<gene>
    <name evidence="3" type="ORF">F3N42_00445</name>
</gene>
<evidence type="ECO:0000256" key="1">
    <source>
        <dbReference type="PROSITE-ProRule" id="PRU00169"/>
    </source>
</evidence>
<dbReference type="GO" id="GO:0008782">
    <property type="term" value="F:adenosylhomocysteine nucleosidase activity"/>
    <property type="evidence" value="ECO:0007669"/>
    <property type="project" value="TreeGrafter"/>
</dbReference>
<reference evidence="3 4" key="1">
    <citation type="submission" date="2019-09" db="EMBL/GenBank/DDBJ databases">
        <title>Wenzhouxiangella sp. Genome sequencing and assembly.</title>
        <authorList>
            <person name="Zhang R."/>
        </authorList>
    </citation>
    <scope>NUCLEOTIDE SEQUENCE [LARGE SCALE GENOMIC DNA]</scope>
    <source>
        <strain evidence="3 4">W260</strain>
    </source>
</reference>
<dbReference type="PANTHER" id="PTHR46832">
    <property type="entry name" value="5'-METHYLTHIOADENOSINE/S-ADENOSYLHOMOCYSTEINE NUCLEOSIDASE"/>
    <property type="match status" value="1"/>
</dbReference>
<accession>A0A5N0THW9</accession>
<organism evidence="3 4">
    <name type="scientific">Marinihelvus fidelis</name>
    <dbReference type="NCBI Taxonomy" id="2613842"/>
    <lineage>
        <taxon>Bacteria</taxon>
        <taxon>Pseudomonadati</taxon>
        <taxon>Pseudomonadota</taxon>
        <taxon>Gammaproteobacteria</taxon>
        <taxon>Chromatiales</taxon>
        <taxon>Wenzhouxiangellaceae</taxon>
        <taxon>Marinihelvus</taxon>
    </lineage>
</organism>